<feature type="region of interest" description="Disordered" evidence="1">
    <location>
        <begin position="197"/>
        <end position="227"/>
    </location>
</feature>
<evidence type="ECO:0000313" key="2">
    <source>
        <dbReference type="Proteomes" id="UP001652628"/>
    </source>
</evidence>
<evidence type="ECO:0000313" key="3">
    <source>
        <dbReference type="RefSeq" id="XP_016928250.3"/>
    </source>
</evidence>
<dbReference type="Proteomes" id="UP001652628">
    <property type="component" value="Chromosome 2R"/>
</dbReference>
<feature type="compositionally biased region" description="Polar residues" evidence="1">
    <location>
        <begin position="292"/>
        <end position="306"/>
    </location>
</feature>
<proteinExistence type="predicted"/>
<dbReference type="RefSeq" id="XP_016928250.3">
    <property type="nucleotide sequence ID" value="XM_017072761.4"/>
</dbReference>
<reference evidence="3" key="1">
    <citation type="submission" date="2025-08" db="UniProtKB">
        <authorList>
            <consortium name="RefSeq"/>
        </authorList>
    </citation>
    <scope>IDENTIFICATION</scope>
</reference>
<evidence type="ECO:0000256" key="1">
    <source>
        <dbReference type="SAM" id="MobiDB-lite"/>
    </source>
</evidence>
<sequence length="462" mass="51385">MPKRNWRRTKCSVHLPRSELVEIQPKMSGTSAEEGPSSSGSGPRMTVETLSPRPAKGESKELSASDGCLHPVKTNTKANKVVETVKGPILPQGSQVGRLLSVRESSAGPSEWDERLLPSSQIRNKENKDYRKKGLLLTGTMPKKKLGGEGQGWKGFSQDVSLYKNLNTPMQPSKSCIAISSDKDDMANRKKGAIKKKTQMPTGNPLKRSHSSTIPLKNDNPRQAGNATFLDNRDATIKEKLNDPMWCNLSSEDFVFQHNLDNKILVKTVMPKFLTKLQPSTSKDNPLEDPKSLQSQWIAPQSSNKDISFSKNQDKIAMDKLMPELVKPPPILNKPPAKEPDPLSEDLIITMSDDEDLPIRVSSKEKSSRDPMWSSTSIRLKDSKKKANVVEKAKEESVWHKDNLCEVSMREIMDPDVPPSTMKGLRSVEAICMRLRGIDVPGNLGILQEAPTFEELFDVLNI</sequence>
<dbReference type="GeneID" id="108008857"/>
<name>A0AB39Z4B8_DROSZ</name>
<feature type="compositionally biased region" description="Polar residues" evidence="1">
    <location>
        <begin position="211"/>
        <end position="226"/>
    </location>
</feature>
<feature type="region of interest" description="Disordered" evidence="1">
    <location>
        <begin position="277"/>
        <end position="306"/>
    </location>
</feature>
<feature type="region of interest" description="Disordered" evidence="1">
    <location>
        <begin position="1"/>
        <end position="72"/>
    </location>
</feature>
<feature type="compositionally biased region" description="Basic residues" evidence="1">
    <location>
        <begin position="1"/>
        <end position="11"/>
    </location>
</feature>
<organism evidence="2 3">
    <name type="scientific">Drosophila suzukii</name>
    <name type="common">Spotted-wing drosophila fruit fly</name>
    <dbReference type="NCBI Taxonomy" id="28584"/>
    <lineage>
        <taxon>Eukaryota</taxon>
        <taxon>Metazoa</taxon>
        <taxon>Ecdysozoa</taxon>
        <taxon>Arthropoda</taxon>
        <taxon>Hexapoda</taxon>
        <taxon>Insecta</taxon>
        <taxon>Pterygota</taxon>
        <taxon>Neoptera</taxon>
        <taxon>Endopterygota</taxon>
        <taxon>Diptera</taxon>
        <taxon>Brachycera</taxon>
        <taxon>Muscomorpha</taxon>
        <taxon>Ephydroidea</taxon>
        <taxon>Drosophilidae</taxon>
        <taxon>Drosophila</taxon>
        <taxon>Sophophora</taxon>
    </lineage>
</organism>
<feature type="compositionally biased region" description="Low complexity" evidence="1">
    <location>
        <begin position="28"/>
        <end position="43"/>
    </location>
</feature>
<keyword evidence="2" id="KW-1185">Reference proteome</keyword>
<protein>
    <submittedName>
        <fullName evidence="3">Uncharacterized protein</fullName>
    </submittedName>
</protein>
<gene>
    <name evidence="3" type="primary">LOC108008857</name>
</gene>
<dbReference type="AlphaFoldDB" id="A0AB39Z4B8"/>
<accession>A0AB39Z4B8</accession>